<accession>A0ABY7GCY6</accession>
<sequence length="198" mass="22185">MERRQFLGNSEVSRSSVSVECVDYEIRHILCFALDASFDGQHQTEPSQGCTDSFKRESPVFNDPALICLSLHTVLPGNAVSKREIFLNCIITELCDVFVYSGNSDVHNGPAHYYEDIAPSSNIGNSDVHNGPAHIMWTLPRVQTLELSTIQGSDKEHLEAKPQLWKLVYRSASGYRNAIPSWIKRLLSSKTNVYIEGL</sequence>
<protein>
    <submittedName>
        <fullName evidence="1">Uncharacterized protein</fullName>
    </submittedName>
</protein>
<evidence type="ECO:0000313" key="2">
    <source>
        <dbReference type="Proteomes" id="UP001164746"/>
    </source>
</evidence>
<organism evidence="1 2">
    <name type="scientific">Mya arenaria</name>
    <name type="common">Soft-shell clam</name>
    <dbReference type="NCBI Taxonomy" id="6604"/>
    <lineage>
        <taxon>Eukaryota</taxon>
        <taxon>Metazoa</taxon>
        <taxon>Spiralia</taxon>
        <taxon>Lophotrochozoa</taxon>
        <taxon>Mollusca</taxon>
        <taxon>Bivalvia</taxon>
        <taxon>Autobranchia</taxon>
        <taxon>Heteroconchia</taxon>
        <taxon>Euheterodonta</taxon>
        <taxon>Imparidentia</taxon>
        <taxon>Neoheterodontei</taxon>
        <taxon>Myida</taxon>
        <taxon>Myoidea</taxon>
        <taxon>Myidae</taxon>
        <taxon>Mya</taxon>
    </lineage>
</organism>
<dbReference type="EMBL" id="CP111027">
    <property type="protein sequence ID" value="WAR29066.1"/>
    <property type="molecule type" value="Genomic_DNA"/>
</dbReference>
<gene>
    <name evidence="1" type="ORF">MAR_002634</name>
</gene>
<proteinExistence type="predicted"/>
<keyword evidence="2" id="KW-1185">Reference proteome</keyword>
<name>A0ABY7GCY6_MYAAR</name>
<evidence type="ECO:0000313" key="1">
    <source>
        <dbReference type="EMBL" id="WAR29066.1"/>
    </source>
</evidence>
<reference evidence="1" key="1">
    <citation type="submission" date="2022-11" db="EMBL/GenBank/DDBJ databases">
        <title>Centuries of genome instability and evolution in soft-shell clam transmissible cancer (bioRxiv).</title>
        <authorList>
            <person name="Hart S.F.M."/>
            <person name="Yonemitsu M.A."/>
            <person name="Giersch R.M."/>
            <person name="Beal B.F."/>
            <person name="Arriagada G."/>
            <person name="Davis B.W."/>
            <person name="Ostrander E.A."/>
            <person name="Goff S.P."/>
            <person name="Metzger M.J."/>
        </authorList>
    </citation>
    <scope>NUCLEOTIDE SEQUENCE</scope>
    <source>
        <strain evidence="1">MELC-2E11</strain>
        <tissue evidence="1">Siphon/mantle</tissue>
    </source>
</reference>
<dbReference type="Proteomes" id="UP001164746">
    <property type="component" value="Chromosome 16"/>
</dbReference>